<dbReference type="InterPro" id="IPR047141">
    <property type="entry name" value="Stealth"/>
</dbReference>
<comment type="caution">
    <text evidence="6">The sequence shown here is derived from an EMBL/GenBank/DDBJ whole genome shotgun (WGS) entry which is preliminary data.</text>
</comment>
<reference evidence="6" key="1">
    <citation type="submission" date="2008-12" db="EMBL/GenBank/DDBJ databases">
        <title>Annotation of the Yersinia mollaretii ATCC 43969 genome.</title>
        <authorList>
            <person name="Read T.D."/>
            <person name="Akmal A."/>
            <person name="Bishop-Lilly K."/>
            <person name="Chen P.E."/>
            <person name="Cook C."/>
            <person name="Kiley M.P."/>
            <person name="Lentz S."/>
            <person name="Mateczun A."/>
            <person name="Nagarajan N."/>
            <person name="Nolan N."/>
            <person name="Osborne B.I."/>
            <person name="Pop M."/>
            <person name="Sozhamannan S."/>
            <person name="Stewart A.C."/>
            <person name="Sulakvelidze A."/>
            <person name="Thomason B."/>
            <person name="Willner K."/>
            <person name="Zwick M.E."/>
        </authorList>
    </citation>
    <scope>NUCLEOTIDE SEQUENCE [LARGE SCALE GENOMIC DNA]</scope>
    <source>
        <strain evidence="6">ATCC 43969</strain>
    </source>
</reference>
<evidence type="ECO:0000256" key="2">
    <source>
        <dbReference type="ARBA" id="ARBA00022679"/>
    </source>
</evidence>
<keyword evidence="3" id="KW-0270">Exopolysaccharide synthesis</keyword>
<organism evidence="6 7">
    <name type="scientific">Yersinia mollaretii (strain ATCC 43969 / DSM 18520 / CIP 103324 / CNY 7263 / WAIP 204)</name>
    <dbReference type="NCBI Taxonomy" id="349967"/>
    <lineage>
        <taxon>Bacteria</taxon>
        <taxon>Pseudomonadati</taxon>
        <taxon>Pseudomonadota</taxon>
        <taxon>Gammaproteobacteria</taxon>
        <taxon>Enterobacterales</taxon>
        <taxon>Yersiniaceae</taxon>
        <taxon>Yersinia</taxon>
    </lineage>
</organism>
<dbReference type="Pfam" id="PF17102">
    <property type="entry name" value="Stealth_CR3"/>
    <property type="match status" value="1"/>
</dbReference>
<dbReference type="PANTHER" id="PTHR24045">
    <property type="match status" value="1"/>
</dbReference>
<gene>
    <name evidence="6" type="ORF">ymoll0001_27520</name>
</gene>
<evidence type="ECO:0000256" key="1">
    <source>
        <dbReference type="ARBA" id="ARBA00007583"/>
    </source>
</evidence>
<sequence>MFRKRVYKDAPQETKIITATTQHAIFPAVDIIEINRVGLNNYIRKYLNAASGPKDGSDPNSLLIWSGYLNGIVGFLGGLKEAMSMSITIYTSNGKYNVTSKSGEKFDIRGITKNLNGAPDFVVETSNSIGQLDVLHIYLFDLDALGVATVRSSQALIRRFNLTNIHDIFSGNEADSNVPKIDAVYTWVNHQDLDWQNYWQSEFPEEPFDPDRYTDNNELKYSLRSLNKYAPWLNKIYVVTNCKKPKWLNNNDKIIWVSHEDIFPDKNSLPTFSSHSIETCLHHIPGLSEKFIYFNDDVILGQPCLPSDFFDESGRSISYFEPYGMVDSIEKNDLTPDYLVAAKNSQELLRSVYPHYVARRLHKHVPFSLNRSTLKKIENTFFPEINKTRNSKRRSEYDINLTSFLYHHYSLVNGLSIQSDTPSIIVRPRNINTLMSKDTFKYKLLCFNDGNGSAQDDIYKKQTQKFFDLRLPEKAEWENI</sequence>
<evidence type="ECO:0000259" key="4">
    <source>
        <dbReference type="Pfam" id="PF11380"/>
    </source>
</evidence>
<comment type="similarity">
    <text evidence="1">Belongs to the stealth family.</text>
</comment>
<accession>A0ABP2E9E8</accession>
<dbReference type="Pfam" id="PF11380">
    <property type="entry name" value="Stealth_CR2"/>
    <property type="match status" value="1"/>
</dbReference>
<keyword evidence="2" id="KW-0808">Transferase</keyword>
<evidence type="ECO:0000313" key="6">
    <source>
        <dbReference type="EMBL" id="EEQ09062.1"/>
    </source>
</evidence>
<feature type="domain" description="Stealth protein CR3 conserved region 3" evidence="5">
    <location>
        <begin position="363"/>
        <end position="409"/>
    </location>
</feature>
<proteinExistence type="inferred from homology"/>
<keyword evidence="7" id="KW-1185">Reference proteome</keyword>
<dbReference type="EMBL" id="AALD02000052">
    <property type="protein sequence ID" value="EEQ09062.1"/>
    <property type="molecule type" value="Genomic_DNA"/>
</dbReference>
<evidence type="ECO:0000313" key="7">
    <source>
        <dbReference type="Proteomes" id="UP000003027"/>
    </source>
</evidence>
<name>A0ABP2E9E8_YERMW</name>
<evidence type="ECO:0000259" key="5">
    <source>
        <dbReference type="Pfam" id="PF17102"/>
    </source>
</evidence>
<dbReference type="Proteomes" id="UP000003027">
    <property type="component" value="Unassembled WGS sequence"/>
</dbReference>
<protein>
    <submittedName>
        <fullName evidence="6">Capsular polysaccharide phosphotransferase sacB</fullName>
    </submittedName>
</protein>
<evidence type="ECO:0000256" key="3">
    <source>
        <dbReference type="ARBA" id="ARBA00023169"/>
    </source>
</evidence>
<dbReference type="PANTHER" id="PTHR24045:SF0">
    <property type="entry name" value="N-ACETYLGLUCOSAMINE-1-PHOSPHOTRANSFERASE SUBUNITS ALPHA_BETA"/>
    <property type="match status" value="1"/>
</dbReference>
<dbReference type="InterPro" id="IPR031357">
    <property type="entry name" value="Stealth_CR3"/>
</dbReference>
<dbReference type="InterPro" id="IPR021520">
    <property type="entry name" value="Stealth_CR2"/>
</dbReference>
<feature type="domain" description="Stealth protein CR2 conserved region 2" evidence="4">
    <location>
        <begin position="212"/>
        <end position="314"/>
    </location>
</feature>